<dbReference type="RefSeq" id="XP_038810662.1">
    <property type="nucleotide sequence ID" value="XM_038952820.1"/>
</dbReference>
<accession>A0ABQ7INA0</accession>
<comment type="caution">
    <text evidence="1">The sequence shown here is derived from an EMBL/GenBank/DDBJ whole genome shotgun (WGS) entry which is preliminary data.</text>
</comment>
<evidence type="ECO:0000313" key="1">
    <source>
        <dbReference type="EMBL" id="KAF7929280.1"/>
    </source>
</evidence>
<protein>
    <submittedName>
        <fullName evidence="1">Uncharacterized protein</fullName>
    </submittedName>
</protein>
<reference evidence="1 2" key="1">
    <citation type="journal article" date="2020" name="Genome Biol. Evol.">
        <title>Comparative genomics of Sclerotiniaceae.</title>
        <authorList>
            <person name="Valero Jimenez C.A."/>
            <person name="Steentjes M."/>
            <person name="Scholten O.E."/>
            <person name="Van Kan J.A.L."/>
        </authorList>
    </citation>
    <scope>NUCLEOTIDE SEQUENCE [LARGE SCALE GENOMIC DNA]</scope>
    <source>
        <strain evidence="1 2">B1</strain>
    </source>
</reference>
<gene>
    <name evidence="1" type="ORF">EAE98_005199</name>
</gene>
<sequence length="105" mass="11581">MSPRNDEIPSTIHGLVADSGIAIRAMNREQNSDLDTNCGRFVLRYTAELTNADIAALSSGVNDLIILAQREAGLNRENFLNSIFFNWNTSYKHISLGSPLELNEG</sequence>
<organism evidence="1 2">
    <name type="scientific">Botrytis deweyae</name>
    <dbReference type="NCBI Taxonomy" id="2478750"/>
    <lineage>
        <taxon>Eukaryota</taxon>
        <taxon>Fungi</taxon>
        <taxon>Dikarya</taxon>
        <taxon>Ascomycota</taxon>
        <taxon>Pezizomycotina</taxon>
        <taxon>Leotiomycetes</taxon>
        <taxon>Helotiales</taxon>
        <taxon>Sclerotiniaceae</taxon>
        <taxon>Botrytis</taxon>
    </lineage>
</organism>
<keyword evidence="2" id="KW-1185">Reference proteome</keyword>
<dbReference type="Proteomes" id="UP000783213">
    <property type="component" value="Unassembled WGS sequence"/>
</dbReference>
<proteinExistence type="predicted"/>
<evidence type="ECO:0000313" key="2">
    <source>
        <dbReference type="Proteomes" id="UP000783213"/>
    </source>
</evidence>
<dbReference type="EMBL" id="RCSX01000010">
    <property type="protein sequence ID" value="KAF7929280.1"/>
    <property type="molecule type" value="Genomic_DNA"/>
</dbReference>
<name>A0ABQ7INA0_9HELO</name>
<dbReference type="GeneID" id="62231973"/>